<evidence type="ECO:0000259" key="1">
    <source>
        <dbReference type="Pfam" id="PF13406"/>
    </source>
</evidence>
<dbReference type="Pfam" id="PF13406">
    <property type="entry name" value="SLT_2"/>
    <property type="match status" value="1"/>
</dbReference>
<dbReference type="SUPFAM" id="SSF53955">
    <property type="entry name" value="Lysozyme-like"/>
    <property type="match status" value="1"/>
</dbReference>
<dbReference type="PANTHER" id="PTHR30163:SF9">
    <property type="entry name" value="MEMBRANE-BOUND LYTIC MUREIN TRANSGLYCOSYLASE B"/>
    <property type="match status" value="1"/>
</dbReference>
<protein>
    <submittedName>
        <fullName evidence="2">Membrane-bound lytic murein transglycosylase B</fullName>
    </submittedName>
</protein>
<comment type="caution">
    <text evidence="2">The sequence shown here is derived from an EMBL/GenBank/DDBJ whole genome shotgun (WGS) entry which is preliminary data.</text>
</comment>
<dbReference type="InterPro" id="IPR031304">
    <property type="entry name" value="SLT_2"/>
</dbReference>
<dbReference type="InterPro" id="IPR023346">
    <property type="entry name" value="Lysozyme-like_dom_sf"/>
</dbReference>
<dbReference type="InterPro" id="IPR043426">
    <property type="entry name" value="MltB-like"/>
</dbReference>
<dbReference type="AlphaFoldDB" id="T1D0Q7"/>
<dbReference type="Gene3D" id="1.10.8.350">
    <property type="entry name" value="Bacterial muramidase"/>
    <property type="match status" value="1"/>
</dbReference>
<gene>
    <name evidence="2" type="ORF">B1B_01967</name>
</gene>
<evidence type="ECO:0000313" key="2">
    <source>
        <dbReference type="EMBL" id="EQD76015.1"/>
    </source>
</evidence>
<organism evidence="2">
    <name type="scientific">mine drainage metagenome</name>
    <dbReference type="NCBI Taxonomy" id="410659"/>
    <lineage>
        <taxon>unclassified sequences</taxon>
        <taxon>metagenomes</taxon>
        <taxon>ecological metagenomes</taxon>
    </lineage>
</organism>
<dbReference type="GO" id="GO:0008933">
    <property type="term" value="F:peptidoglycan lytic transglycosylase activity"/>
    <property type="evidence" value="ECO:0007669"/>
    <property type="project" value="TreeGrafter"/>
</dbReference>
<feature type="domain" description="Transglycosylase SLT" evidence="1">
    <location>
        <begin position="35"/>
        <end position="321"/>
    </location>
</feature>
<reference evidence="2" key="2">
    <citation type="journal article" date="2014" name="ISME J.">
        <title>Microbial stratification in low pH oxic and suboxic macroscopic growths along an acid mine drainage.</title>
        <authorList>
            <person name="Mendez-Garcia C."/>
            <person name="Mesa V."/>
            <person name="Sprenger R.R."/>
            <person name="Richter M."/>
            <person name="Diez M.S."/>
            <person name="Solano J."/>
            <person name="Bargiela R."/>
            <person name="Golyshina O.V."/>
            <person name="Manteca A."/>
            <person name="Ramos J.L."/>
            <person name="Gallego J.R."/>
            <person name="Llorente I."/>
            <person name="Martins Dos Santos V.A."/>
            <person name="Jensen O.N."/>
            <person name="Pelaez A.I."/>
            <person name="Sanchez J."/>
            <person name="Ferrer M."/>
        </authorList>
    </citation>
    <scope>NUCLEOTIDE SEQUENCE</scope>
</reference>
<dbReference type="GO" id="GO:0009253">
    <property type="term" value="P:peptidoglycan catabolic process"/>
    <property type="evidence" value="ECO:0007669"/>
    <property type="project" value="TreeGrafter"/>
</dbReference>
<name>T1D0Q7_9ZZZZ</name>
<dbReference type="PANTHER" id="PTHR30163">
    <property type="entry name" value="MEMBRANE-BOUND LYTIC MUREIN TRANSGLYCOSYLASE B"/>
    <property type="match status" value="1"/>
</dbReference>
<dbReference type="Gene3D" id="1.10.530.10">
    <property type="match status" value="1"/>
</dbReference>
<proteinExistence type="predicted"/>
<reference evidence="2" key="1">
    <citation type="submission" date="2013-08" db="EMBL/GenBank/DDBJ databases">
        <authorList>
            <person name="Mendez C."/>
            <person name="Richter M."/>
            <person name="Ferrer M."/>
            <person name="Sanchez J."/>
        </authorList>
    </citation>
    <scope>NUCLEOTIDE SEQUENCE</scope>
</reference>
<dbReference type="EMBL" id="AUZY01001166">
    <property type="protein sequence ID" value="EQD76015.1"/>
    <property type="molecule type" value="Genomic_DNA"/>
</dbReference>
<sequence>MRTSIRCITILVLLAWPCLMEAARAAPPAWPVTRISRFIDHMVVAHHFERKQLVAWFGQIHPLPGVLKLMHHPLEALPWNTYRQLLVTSARIQAGKAWMTRHREALAQEERHEGVPGSLIAAIIGIETDYGQDIGNIPTLASLATLAFNDPSRSRFFRHELSSFLRLCRSNHYNPLAIRGSYAGALGIPQFMPTTYLRYATGALHGLHPNLFVSSRSAIDSVGRFLSAKGWFKGSPVAIEAALAPDRGPLPDDVIGIPTHPPALRRAGLLFTHRLGPDTPVSLIALPGAFGTHYWITLHNFQVLMAYNPSIDYSMAVFELAFKLQATH</sequence>
<accession>T1D0Q7</accession>